<dbReference type="EMBL" id="BSTJ01000001">
    <property type="protein sequence ID" value="GLY73449.1"/>
    <property type="molecule type" value="Genomic_DNA"/>
</dbReference>
<evidence type="ECO:0008006" key="4">
    <source>
        <dbReference type="Google" id="ProtNLM"/>
    </source>
</evidence>
<protein>
    <recommendedName>
        <fullName evidence="4">DUF3558 domain-containing protein</fullName>
    </recommendedName>
</protein>
<evidence type="ECO:0000313" key="3">
    <source>
        <dbReference type="Proteomes" id="UP001165135"/>
    </source>
</evidence>
<organism evidence="2 3">
    <name type="scientific">Actinoallomurus iriomotensis</name>
    <dbReference type="NCBI Taxonomy" id="478107"/>
    <lineage>
        <taxon>Bacteria</taxon>
        <taxon>Bacillati</taxon>
        <taxon>Actinomycetota</taxon>
        <taxon>Actinomycetes</taxon>
        <taxon>Streptosporangiales</taxon>
        <taxon>Thermomonosporaceae</taxon>
        <taxon>Actinoallomurus</taxon>
    </lineage>
</organism>
<dbReference type="PROSITE" id="PS51257">
    <property type="entry name" value="PROKAR_LIPOPROTEIN"/>
    <property type="match status" value="1"/>
</dbReference>
<evidence type="ECO:0000256" key="1">
    <source>
        <dbReference type="SAM" id="SignalP"/>
    </source>
</evidence>
<proteinExistence type="predicted"/>
<name>A0A9W6VN70_9ACTN</name>
<feature type="chain" id="PRO_5040893507" description="DUF3558 domain-containing protein" evidence="1">
    <location>
        <begin position="24"/>
        <end position="192"/>
    </location>
</feature>
<reference evidence="2" key="1">
    <citation type="submission" date="2023-03" db="EMBL/GenBank/DDBJ databases">
        <title>Actinoallomurus iriomotensis NBRC 103681.</title>
        <authorList>
            <person name="Ichikawa N."/>
            <person name="Sato H."/>
            <person name="Tonouchi N."/>
        </authorList>
    </citation>
    <scope>NUCLEOTIDE SEQUENCE</scope>
    <source>
        <strain evidence="2">NBRC 103681</strain>
    </source>
</reference>
<evidence type="ECO:0000313" key="2">
    <source>
        <dbReference type="EMBL" id="GLY73449.1"/>
    </source>
</evidence>
<keyword evidence="1" id="KW-0732">Signal</keyword>
<dbReference type="Proteomes" id="UP001165135">
    <property type="component" value="Unassembled WGS sequence"/>
</dbReference>
<sequence length="192" mass="20591">MQWRTMTAARVVPMAVCAVLSVAGCSAEKHHPAFSDAGRFTETPDSCALMPPSLVKRLIGAAVAGERVDDKAVTEEQECSWMKVADADHPDAQFGQVTVFVQRGTENSVDNAVQAIIKGHDKELTQTGCTPARGITVDQSCVFPDTGIPLVAFRTSNLFVRVTCSVRNPNMCSGGQRQATAELLAKTVLQKL</sequence>
<accession>A0A9W6VN70</accession>
<comment type="caution">
    <text evidence="2">The sequence shown here is derived from an EMBL/GenBank/DDBJ whole genome shotgun (WGS) entry which is preliminary data.</text>
</comment>
<dbReference type="AlphaFoldDB" id="A0A9W6VN70"/>
<gene>
    <name evidence="2" type="ORF">Airi01_017160</name>
</gene>
<feature type="signal peptide" evidence="1">
    <location>
        <begin position="1"/>
        <end position="23"/>
    </location>
</feature>